<dbReference type="PANTHER" id="PTHR33376">
    <property type="match status" value="1"/>
</dbReference>
<keyword evidence="2" id="KW-0813">Transport</keyword>
<accession>A0A1H2DEC6</accession>
<gene>
    <name evidence="4" type="ORF">SAMN04489716_9497</name>
</gene>
<dbReference type="NCBIfam" id="NF037995">
    <property type="entry name" value="TRAP_S1"/>
    <property type="match status" value="1"/>
</dbReference>
<dbReference type="AlphaFoldDB" id="A0A1H2DEC6"/>
<evidence type="ECO:0000313" key="5">
    <source>
        <dbReference type="Proteomes" id="UP000198688"/>
    </source>
</evidence>
<organism evidence="4 5">
    <name type="scientific">Actinoplanes derwentensis</name>
    <dbReference type="NCBI Taxonomy" id="113562"/>
    <lineage>
        <taxon>Bacteria</taxon>
        <taxon>Bacillati</taxon>
        <taxon>Actinomycetota</taxon>
        <taxon>Actinomycetes</taxon>
        <taxon>Micromonosporales</taxon>
        <taxon>Micromonosporaceae</taxon>
        <taxon>Actinoplanes</taxon>
    </lineage>
</organism>
<evidence type="ECO:0000256" key="3">
    <source>
        <dbReference type="ARBA" id="ARBA00022729"/>
    </source>
</evidence>
<dbReference type="Proteomes" id="UP000198688">
    <property type="component" value="Chromosome I"/>
</dbReference>
<keyword evidence="3" id="KW-0732">Signal</keyword>
<sequence length="338" mass="36312">MGQVNRRSLLTSACTVAGTVGLALVTGCGESEGGGGTDGPVAVQLGEPVKGNSPMVVAENFFGTQVNALTGGKYTVEVKPGGALGDDNRVTEMVRTGQVAFCKTLLANLTAYDKRLGVVNLPYVFRGQGSCLEAIRGELGRRCTSILDEHGLTVLAFFYGGDRNVYNRLRQIYTPADLKGMRIRVPQNIVSIDMVNALGAMAVPLATNDIASALEQRLVDGAENSAVFYATEQHAQYARYFSWTRHQHTVDVLLASKTWLAGLPAKDRDAIMQAGVLTRDEQLRLWTAATFDQVAAADAQGAWTNEVDSTAFRKTLAPMLREHRGTFGDLASLLPELG</sequence>
<reference evidence="4 5" key="1">
    <citation type="submission" date="2016-10" db="EMBL/GenBank/DDBJ databases">
        <authorList>
            <person name="de Groot N.N."/>
        </authorList>
    </citation>
    <scope>NUCLEOTIDE SEQUENCE [LARGE SCALE GENOMIC DNA]</scope>
    <source>
        <strain evidence="4 5">DSM 43941</strain>
    </source>
</reference>
<keyword evidence="5" id="KW-1185">Reference proteome</keyword>
<dbReference type="Pfam" id="PF03480">
    <property type="entry name" value="DctP"/>
    <property type="match status" value="1"/>
</dbReference>
<dbReference type="InterPro" id="IPR038404">
    <property type="entry name" value="TRAP_DctP_sf"/>
</dbReference>
<dbReference type="PROSITE" id="PS51257">
    <property type="entry name" value="PROKAR_LIPOPROTEIN"/>
    <property type="match status" value="1"/>
</dbReference>
<name>A0A1H2DEC6_9ACTN</name>
<protein>
    <submittedName>
        <fullName evidence="4">TRAP-type C4-dicarboxylate transport system, substrate-binding protein</fullName>
    </submittedName>
</protein>
<dbReference type="PANTHER" id="PTHR33376:SF7">
    <property type="entry name" value="C4-DICARBOXYLATE-BINDING PROTEIN DCTB"/>
    <property type="match status" value="1"/>
</dbReference>
<proteinExistence type="inferred from homology"/>
<dbReference type="Gene3D" id="3.40.190.170">
    <property type="entry name" value="Bacterial extracellular solute-binding protein, family 7"/>
    <property type="match status" value="1"/>
</dbReference>
<dbReference type="GO" id="GO:0055085">
    <property type="term" value="P:transmembrane transport"/>
    <property type="evidence" value="ECO:0007669"/>
    <property type="project" value="InterPro"/>
</dbReference>
<evidence type="ECO:0000256" key="1">
    <source>
        <dbReference type="ARBA" id="ARBA00009023"/>
    </source>
</evidence>
<dbReference type="InterPro" id="IPR018389">
    <property type="entry name" value="DctP_fam"/>
</dbReference>
<evidence type="ECO:0000313" key="4">
    <source>
        <dbReference type="EMBL" id="SDT81105.1"/>
    </source>
</evidence>
<evidence type="ECO:0000256" key="2">
    <source>
        <dbReference type="ARBA" id="ARBA00022448"/>
    </source>
</evidence>
<dbReference type="STRING" id="113562.SAMN04489716_9497"/>
<dbReference type="EMBL" id="LT629758">
    <property type="protein sequence ID" value="SDT81105.1"/>
    <property type="molecule type" value="Genomic_DNA"/>
</dbReference>
<comment type="similarity">
    <text evidence="1">Belongs to the bacterial solute-binding protein 7 family.</text>
</comment>